<dbReference type="GO" id="GO:0003700">
    <property type="term" value="F:DNA-binding transcription factor activity"/>
    <property type="evidence" value="ECO:0007669"/>
    <property type="project" value="InterPro"/>
</dbReference>
<keyword evidence="4" id="KW-0804">Transcription</keyword>
<protein>
    <submittedName>
        <fullName evidence="6">LysR family transcriptional regulator</fullName>
    </submittedName>
</protein>
<dbReference type="Gene3D" id="1.10.10.10">
    <property type="entry name" value="Winged helix-like DNA-binding domain superfamily/Winged helix DNA-binding domain"/>
    <property type="match status" value="1"/>
</dbReference>
<dbReference type="EMBL" id="CP045423">
    <property type="protein sequence ID" value="QFU16065.1"/>
    <property type="molecule type" value="Genomic_DNA"/>
</dbReference>
<feature type="domain" description="HTH lysR-type" evidence="5">
    <location>
        <begin position="1"/>
        <end position="58"/>
    </location>
</feature>
<keyword evidence="2" id="KW-0805">Transcription regulation</keyword>
<dbReference type="Pfam" id="PF03466">
    <property type="entry name" value="LysR_substrate"/>
    <property type="match status" value="1"/>
</dbReference>
<dbReference type="Pfam" id="PF00126">
    <property type="entry name" value="HTH_1"/>
    <property type="match status" value="1"/>
</dbReference>
<sequence length="307" mass="33284">MNLKQLEVLKAIMATGSTVGASAALGISQSAISRQLAALEAEIGFELFIRDKGRLIPRPEAKALVPEVEELTEVLARVRRKAADIKAGAAGDTLLRVAFPHSITTSLLPQVLSRYFRIYPKAVVETLSGPYGAIEQMIQARGADLGFVRLPTEDQGFKVRPLLRGETTCVMARGHPLASKEHIELQDLARNDLILLGRQRTARHELEYELRETGAPHHCRVEVHSVEAACACAAAGLGVAVVPALIASFFRSPEIVMRPFRPVRTLEYGIISLPGLPLSKPAEAFVDLFVDEVVSKASGTIRIGSEP</sequence>
<keyword evidence="7" id="KW-1185">Reference proteome</keyword>
<dbReference type="Gene3D" id="3.40.190.290">
    <property type="match status" value="1"/>
</dbReference>
<dbReference type="GO" id="GO:0043565">
    <property type="term" value="F:sequence-specific DNA binding"/>
    <property type="evidence" value="ECO:0007669"/>
    <property type="project" value="TreeGrafter"/>
</dbReference>
<keyword evidence="3" id="KW-0238">DNA-binding</keyword>
<dbReference type="PANTHER" id="PTHR30427">
    <property type="entry name" value="TRANSCRIPTIONAL ACTIVATOR PROTEIN LYSR"/>
    <property type="match status" value="1"/>
</dbReference>
<dbReference type="PRINTS" id="PR00039">
    <property type="entry name" value="HTHLYSR"/>
</dbReference>
<dbReference type="Proteomes" id="UP000325614">
    <property type="component" value="Chromosome"/>
</dbReference>
<dbReference type="InterPro" id="IPR036388">
    <property type="entry name" value="WH-like_DNA-bd_sf"/>
</dbReference>
<dbReference type="InterPro" id="IPR036390">
    <property type="entry name" value="WH_DNA-bd_sf"/>
</dbReference>
<dbReference type="KEGG" id="mico:GDR74_07430"/>
<evidence type="ECO:0000313" key="6">
    <source>
        <dbReference type="EMBL" id="QFU16065.1"/>
    </source>
</evidence>
<accession>A0A5P9JXV8</accession>
<evidence type="ECO:0000259" key="5">
    <source>
        <dbReference type="PROSITE" id="PS50931"/>
    </source>
</evidence>
<evidence type="ECO:0000256" key="1">
    <source>
        <dbReference type="ARBA" id="ARBA00009437"/>
    </source>
</evidence>
<dbReference type="PANTHER" id="PTHR30427:SF1">
    <property type="entry name" value="TRANSCRIPTIONAL ACTIVATOR PROTEIN LYSR"/>
    <property type="match status" value="1"/>
</dbReference>
<evidence type="ECO:0000256" key="4">
    <source>
        <dbReference type="ARBA" id="ARBA00023163"/>
    </source>
</evidence>
<evidence type="ECO:0000313" key="7">
    <source>
        <dbReference type="Proteomes" id="UP000325614"/>
    </source>
</evidence>
<dbReference type="GO" id="GO:0010628">
    <property type="term" value="P:positive regulation of gene expression"/>
    <property type="evidence" value="ECO:0007669"/>
    <property type="project" value="TreeGrafter"/>
</dbReference>
<name>A0A5P9JXV8_9HYPH</name>
<dbReference type="SUPFAM" id="SSF46785">
    <property type="entry name" value="Winged helix' DNA-binding domain"/>
    <property type="match status" value="1"/>
</dbReference>
<dbReference type="PROSITE" id="PS50931">
    <property type="entry name" value="HTH_LYSR"/>
    <property type="match status" value="1"/>
</dbReference>
<gene>
    <name evidence="6" type="ORF">GDR74_07430</name>
</gene>
<reference evidence="6 7" key="1">
    <citation type="submission" date="2019-10" db="EMBL/GenBank/DDBJ databases">
        <title>Isolation, Identification of Microvirga thermotolerans HR1, a novel thermophilic bacterium and Comparative Genomics of the genus Microvirga.</title>
        <authorList>
            <person name="Li J."/>
            <person name="Zhang W."/>
            <person name="Lin M."/>
            <person name="Wang J."/>
        </authorList>
    </citation>
    <scope>NUCLEOTIDE SEQUENCE [LARGE SCALE GENOMIC DNA]</scope>
    <source>
        <strain evidence="6 7">HR1</strain>
    </source>
</reference>
<evidence type="ECO:0000256" key="2">
    <source>
        <dbReference type="ARBA" id="ARBA00023015"/>
    </source>
</evidence>
<dbReference type="InterPro" id="IPR000847">
    <property type="entry name" value="LysR_HTH_N"/>
</dbReference>
<dbReference type="InterPro" id="IPR005119">
    <property type="entry name" value="LysR_subst-bd"/>
</dbReference>
<dbReference type="AlphaFoldDB" id="A0A5P9JXV8"/>
<organism evidence="6 7">
    <name type="scientific">Microvirga thermotolerans</name>
    <dbReference type="NCBI Taxonomy" id="2651334"/>
    <lineage>
        <taxon>Bacteria</taxon>
        <taxon>Pseudomonadati</taxon>
        <taxon>Pseudomonadota</taxon>
        <taxon>Alphaproteobacteria</taxon>
        <taxon>Hyphomicrobiales</taxon>
        <taxon>Methylobacteriaceae</taxon>
        <taxon>Microvirga</taxon>
    </lineage>
</organism>
<dbReference type="SUPFAM" id="SSF53850">
    <property type="entry name" value="Periplasmic binding protein-like II"/>
    <property type="match status" value="1"/>
</dbReference>
<evidence type="ECO:0000256" key="3">
    <source>
        <dbReference type="ARBA" id="ARBA00023125"/>
    </source>
</evidence>
<dbReference type="RefSeq" id="WP_152585710.1">
    <property type="nucleotide sequence ID" value="NZ_CP045423.1"/>
</dbReference>
<proteinExistence type="inferred from homology"/>
<comment type="similarity">
    <text evidence="1">Belongs to the LysR transcriptional regulatory family.</text>
</comment>